<evidence type="ECO:0000256" key="12">
    <source>
        <dbReference type="RuleBase" id="RU000679"/>
    </source>
</evidence>
<evidence type="ECO:0000256" key="5">
    <source>
        <dbReference type="ARBA" id="ARBA00022692"/>
    </source>
</evidence>
<evidence type="ECO:0000256" key="3">
    <source>
        <dbReference type="ARBA" id="ARBA00022448"/>
    </source>
</evidence>
<dbReference type="Pfam" id="PF00858">
    <property type="entry name" value="ASC"/>
    <property type="match status" value="1"/>
</dbReference>
<evidence type="ECO:0000256" key="7">
    <source>
        <dbReference type="ARBA" id="ARBA00023053"/>
    </source>
</evidence>
<keyword evidence="5 12" id="KW-0812">Transmembrane</keyword>
<evidence type="ECO:0000313" key="14">
    <source>
        <dbReference type="EMBL" id="KAF0760755.1"/>
    </source>
</evidence>
<feature type="transmembrane region" description="Helical" evidence="13">
    <location>
        <begin position="82"/>
        <end position="100"/>
    </location>
</feature>
<protein>
    <submittedName>
        <fullName evidence="14">Pickpocket protein 28-like</fullName>
    </submittedName>
</protein>
<organism evidence="14 15">
    <name type="scientific">Aphis craccivora</name>
    <name type="common">Cowpea aphid</name>
    <dbReference type="NCBI Taxonomy" id="307492"/>
    <lineage>
        <taxon>Eukaryota</taxon>
        <taxon>Metazoa</taxon>
        <taxon>Ecdysozoa</taxon>
        <taxon>Arthropoda</taxon>
        <taxon>Hexapoda</taxon>
        <taxon>Insecta</taxon>
        <taxon>Pterygota</taxon>
        <taxon>Neoptera</taxon>
        <taxon>Paraneoptera</taxon>
        <taxon>Hemiptera</taxon>
        <taxon>Sternorrhyncha</taxon>
        <taxon>Aphidomorpha</taxon>
        <taxon>Aphidoidea</taxon>
        <taxon>Aphididae</taxon>
        <taxon>Aphidini</taxon>
        <taxon>Aphis</taxon>
        <taxon>Aphis</taxon>
    </lineage>
</organism>
<reference evidence="14 15" key="1">
    <citation type="submission" date="2019-08" db="EMBL/GenBank/DDBJ databases">
        <title>Whole genome of Aphis craccivora.</title>
        <authorList>
            <person name="Voronova N.V."/>
            <person name="Shulinski R.S."/>
            <person name="Bandarenka Y.V."/>
            <person name="Zhorov D.G."/>
            <person name="Warner D."/>
        </authorList>
    </citation>
    <scope>NUCLEOTIDE SEQUENCE [LARGE SCALE GENOMIC DNA]</scope>
    <source>
        <strain evidence="14">180601</strain>
        <tissue evidence="14">Whole Body</tissue>
    </source>
</reference>
<keyword evidence="4 12" id="KW-0894">Sodium channel</keyword>
<comment type="subcellular location">
    <subcellularLocation>
        <location evidence="1">Membrane</location>
        <topology evidence="1">Multi-pass membrane protein</topology>
    </subcellularLocation>
</comment>
<evidence type="ECO:0000256" key="4">
    <source>
        <dbReference type="ARBA" id="ARBA00022461"/>
    </source>
</evidence>
<evidence type="ECO:0000256" key="8">
    <source>
        <dbReference type="ARBA" id="ARBA00023065"/>
    </source>
</evidence>
<gene>
    <name evidence="14" type="ORF">FWK35_00013093</name>
</gene>
<evidence type="ECO:0000256" key="9">
    <source>
        <dbReference type="ARBA" id="ARBA00023136"/>
    </source>
</evidence>
<evidence type="ECO:0000256" key="10">
    <source>
        <dbReference type="ARBA" id="ARBA00023201"/>
    </source>
</evidence>
<evidence type="ECO:0000256" key="6">
    <source>
        <dbReference type="ARBA" id="ARBA00022989"/>
    </source>
</evidence>
<evidence type="ECO:0000256" key="1">
    <source>
        <dbReference type="ARBA" id="ARBA00004141"/>
    </source>
</evidence>
<keyword evidence="7" id="KW-0915">Sodium</keyword>
<name>A0A6G0YSV3_APHCR</name>
<keyword evidence="8 12" id="KW-0406">Ion transport</keyword>
<accession>A0A6G0YSV3</accession>
<keyword evidence="10 12" id="KW-0739">Sodium transport</keyword>
<keyword evidence="6 13" id="KW-1133">Transmembrane helix</keyword>
<dbReference type="GO" id="GO:0015280">
    <property type="term" value="F:ligand-gated sodium channel activity"/>
    <property type="evidence" value="ECO:0007669"/>
    <property type="project" value="TreeGrafter"/>
</dbReference>
<evidence type="ECO:0000256" key="11">
    <source>
        <dbReference type="ARBA" id="ARBA00023303"/>
    </source>
</evidence>
<comment type="caution">
    <text evidence="14">The sequence shown here is derived from an EMBL/GenBank/DDBJ whole genome shotgun (WGS) entry which is preliminary data.</text>
</comment>
<dbReference type="InterPro" id="IPR001873">
    <property type="entry name" value="ENaC"/>
</dbReference>
<comment type="similarity">
    <text evidence="2 12">Belongs to the amiloride-sensitive sodium channel (TC 1.A.6) family.</text>
</comment>
<dbReference type="PANTHER" id="PTHR11690">
    <property type="entry name" value="AMILORIDE-SENSITIVE SODIUM CHANNEL-RELATED"/>
    <property type="match status" value="1"/>
</dbReference>
<dbReference type="GO" id="GO:0005886">
    <property type="term" value="C:plasma membrane"/>
    <property type="evidence" value="ECO:0007669"/>
    <property type="project" value="TreeGrafter"/>
</dbReference>
<dbReference type="AlphaFoldDB" id="A0A6G0YSV3"/>
<proteinExistence type="inferred from homology"/>
<evidence type="ECO:0000256" key="13">
    <source>
        <dbReference type="SAM" id="Phobius"/>
    </source>
</evidence>
<dbReference type="Proteomes" id="UP000478052">
    <property type="component" value="Unassembled WGS sequence"/>
</dbReference>
<keyword evidence="9 13" id="KW-0472">Membrane</keyword>
<keyword evidence="3 12" id="KW-0813">Transport</keyword>
<keyword evidence="11 12" id="KW-0407">Ion channel</keyword>
<dbReference type="Gene3D" id="2.60.470.10">
    <property type="entry name" value="Acid-sensing ion channels like domains"/>
    <property type="match status" value="1"/>
</dbReference>
<evidence type="ECO:0000313" key="15">
    <source>
        <dbReference type="Proteomes" id="UP000478052"/>
    </source>
</evidence>
<dbReference type="PANTHER" id="PTHR11690:SF243">
    <property type="entry name" value="PICKPOCKET 12-RELATED"/>
    <property type="match status" value="1"/>
</dbReference>
<evidence type="ECO:0000256" key="2">
    <source>
        <dbReference type="ARBA" id="ARBA00007193"/>
    </source>
</evidence>
<dbReference type="PRINTS" id="PR01078">
    <property type="entry name" value="AMINACHANNEL"/>
</dbReference>
<sequence length="671" mass="76930">MYTKDFEPYKYPINRNVRNNFDIKNKSKWFINNNTNTQMKPKSKNKKIGNRWKRMLNDYSQNTTLHGLRYAGNNELSASERCFWIISFGLAVITAIYFIVNLVHKWQDMPVIISLSPKATQLTSIPFPAITICNMNNARKSVARTILETSSKFSSNIDRRLLSDFCDEDPLLMDSAIDNYTGDWDSLKKFMIKVSQPCHDMIVSCQWANNHKVCSELFNPSLTDEGICCSFNKVKADYIFRNPKDLSDLNVTFPNPSANWTPENGYPPNTPAEYIPWRPWGAGNHLGLTLVLDAEIEEYYCSSEVSYGFKVMLHSPVETPKISSFGSLISPGRETSIEINPTVGMATPALADIKKEKRQCVYSAEKQLRFYKTYTQRNCILECEANFTLMFCQCVMYYMPKDSFSRICGKKDEACSDKAKLAIELRYSSPLTNMTQLLNGTYLPNCTCLPGCYWIGYNKVHSSSPLANSYKIKPIYLAGKTSSYFKTQCVAKCTDLSEQSLGKVPDKKTGTLVTAIKNKIQEGSHIQTIERLWGSAKRRNKKHRGTARHYLDSYLTEFDWRQNLFNDPPSIWSYGAQIWGCAKPTQIKKIEAFQSISLRTITSAPWFVSNHTLHKDLKIETVENLVKTHYKKFHSKLLHHPNPLIANQQTATIPGNPHRRLKRRWCRDLLN</sequence>
<dbReference type="OrthoDB" id="6021021at2759"/>
<keyword evidence="15" id="KW-1185">Reference proteome</keyword>
<dbReference type="EMBL" id="VUJU01002590">
    <property type="protein sequence ID" value="KAF0760755.1"/>
    <property type="molecule type" value="Genomic_DNA"/>
</dbReference>